<reference evidence="10" key="1">
    <citation type="submission" date="2015-11" db="EMBL/GenBank/DDBJ databases">
        <authorList>
            <person name="Blom J."/>
        </authorList>
    </citation>
    <scope>NUCLEOTIDE SEQUENCE [LARGE SCALE GENOMIC DNA]</scope>
</reference>
<organism evidence="9 10">
    <name type="scientific">Duffyella gerundensis</name>
    <dbReference type="NCBI Taxonomy" id="1619313"/>
    <lineage>
        <taxon>Bacteria</taxon>
        <taxon>Pseudomonadati</taxon>
        <taxon>Pseudomonadota</taxon>
        <taxon>Gammaproteobacteria</taxon>
        <taxon>Enterobacterales</taxon>
        <taxon>Erwiniaceae</taxon>
        <taxon>Duffyella</taxon>
    </lineage>
</organism>
<sequence length="370" mass="40221">MNKRVLALTITALLASASSQAAEVYNKDGNRLDFYGKVKAMRYMSDADTNASNNTDKTYVRIGFKGQTQINDMMTGYGQWEYQYNANNSEGSDANTGNKTRLGFAGIKFSDFGSIDYGRNYGLIYDVEAITDMMPEFGATAYTSADVYMLTRTNGVATWRNTNFFGLIDGLDVALQYQGKNESSGRSNNASNGDGMAGSISYKIIDGLSIKGAVSSSNRTVAQKNSAFGQGDTAEAWATGLKYDKDGVYLAANYAETRNMNPISGTAQVGGNNVAVSGYANKLQNIEIVAQYQFDFGLRPSLAYVQSKVKDIEGGVGDADYTKFADVGATYYFNKNMSAFVDYKINLLDDDNTLARNTDDIVAVGVTYQF</sequence>
<dbReference type="STRING" id="1619313.EM595_0885"/>
<dbReference type="OrthoDB" id="7055111at2"/>
<dbReference type="Proteomes" id="UP000059419">
    <property type="component" value="Chromosome 1"/>
</dbReference>
<protein>
    <submittedName>
        <fullName evidence="9">Outer membrane protein Omp-EA</fullName>
    </submittedName>
</protein>
<dbReference type="Pfam" id="PF00267">
    <property type="entry name" value="Porin_1"/>
    <property type="match status" value="1"/>
</dbReference>
<keyword evidence="3" id="KW-1134">Transmembrane beta strand</keyword>
<keyword evidence="7" id="KW-0998">Cell outer membrane</keyword>
<dbReference type="RefSeq" id="WP_067428243.1">
    <property type="nucleotide sequence ID" value="NZ_CP072598.1"/>
</dbReference>
<dbReference type="SUPFAM" id="SSF56935">
    <property type="entry name" value="Porins"/>
    <property type="match status" value="1"/>
</dbReference>
<evidence type="ECO:0000256" key="3">
    <source>
        <dbReference type="ARBA" id="ARBA00022452"/>
    </source>
</evidence>
<evidence type="ECO:0000256" key="2">
    <source>
        <dbReference type="ARBA" id="ARBA00007539"/>
    </source>
</evidence>
<evidence type="ECO:0000313" key="9">
    <source>
        <dbReference type="EMBL" id="CUU23121.1"/>
    </source>
</evidence>
<feature type="chain" id="PRO_5006857931" evidence="8">
    <location>
        <begin position="22"/>
        <end position="370"/>
    </location>
</feature>
<evidence type="ECO:0000256" key="7">
    <source>
        <dbReference type="ARBA" id="ARBA00023237"/>
    </source>
</evidence>
<keyword evidence="4" id="KW-0812">Transmembrane</keyword>
<dbReference type="EMBL" id="LN907827">
    <property type="protein sequence ID" value="CUU23121.1"/>
    <property type="molecule type" value="Genomic_DNA"/>
</dbReference>
<feature type="signal peptide" evidence="8">
    <location>
        <begin position="1"/>
        <end position="21"/>
    </location>
</feature>
<dbReference type="KEGG" id="ege:EM595_0885"/>
<dbReference type="InterPro" id="IPR001897">
    <property type="entry name" value="Porin_gammaproteobac"/>
</dbReference>
<dbReference type="GO" id="GO:0009279">
    <property type="term" value="C:cell outer membrane"/>
    <property type="evidence" value="ECO:0007669"/>
    <property type="project" value="UniProtKB-SubCell"/>
</dbReference>
<gene>
    <name evidence="9" type="primary">omp-EA</name>
    <name evidence="9" type="ORF">EM595_0885</name>
</gene>
<dbReference type="PRINTS" id="PR00183">
    <property type="entry name" value="ECOLIPORIN"/>
</dbReference>
<keyword evidence="5 8" id="KW-0732">Signal</keyword>
<dbReference type="InterPro" id="IPR023614">
    <property type="entry name" value="Porin_dom_sf"/>
</dbReference>
<proteinExistence type="inferred from homology"/>
<dbReference type="InterPro" id="IPR033900">
    <property type="entry name" value="Gram_neg_porin_domain"/>
</dbReference>
<dbReference type="PANTHER" id="PTHR34501">
    <property type="entry name" value="PROTEIN YDDL-RELATED"/>
    <property type="match status" value="1"/>
</dbReference>
<dbReference type="InterPro" id="IPR050298">
    <property type="entry name" value="Gram-neg_bact_OMP"/>
</dbReference>
<dbReference type="CDD" id="cd00342">
    <property type="entry name" value="gram_neg_porins"/>
    <property type="match status" value="1"/>
</dbReference>
<evidence type="ECO:0000256" key="6">
    <source>
        <dbReference type="ARBA" id="ARBA00023136"/>
    </source>
</evidence>
<evidence type="ECO:0000313" key="10">
    <source>
        <dbReference type="Proteomes" id="UP000059419"/>
    </source>
</evidence>
<dbReference type="AlphaFoldDB" id="A0A0U5GIZ4"/>
<dbReference type="PATRIC" id="fig|1619313.3.peg.922"/>
<name>A0A0U5GIZ4_9GAMM</name>
<evidence type="ECO:0000256" key="4">
    <source>
        <dbReference type="ARBA" id="ARBA00022692"/>
    </source>
</evidence>
<comment type="similarity">
    <text evidence="2">Belongs to the Gram-negative porin family.</text>
</comment>
<dbReference type="GO" id="GO:0034220">
    <property type="term" value="P:monoatomic ion transmembrane transport"/>
    <property type="evidence" value="ECO:0007669"/>
    <property type="project" value="InterPro"/>
</dbReference>
<dbReference type="PANTHER" id="PTHR34501:SF8">
    <property type="entry name" value="OUTER MEMBRANE PORIN N-RELATED"/>
    <property type="match status" value="1"/>
</dbReference>
<keyword evidence="6" id="KW-0472">Membrane</keyword>
<evidence type="ECO:0000256" key="1">
    <source>
        <dbReference type="ARBA" id="ARBA00004571"/>
    </source>
</evidence>
<dbReference type="Gene3D" id="2.40.160.10">
    <property type="entry name" value="Porin"/>
    <property type="match status" value="1"/>
</dbReference>
<keyword evidence="10" id="KW-1185">Reference proteome</keyword>
<accession>A0A0U5GIZ4</accession>
<evidence type="ECO:0000256" key="8">
    <source>
        <dbReference type="SAM" id="SignalP"/>
    </source>
</evidence>
<dbReference type="InterPro" id="IPR001702">
    <property type="entry name" value="Porin_Gram-ve"/>
</dbReference>
<evidence type="ECO:0000256" key="5">
    <source>
        <dbReference type="ARBA" id="ARBA00022729"/>
    </source>
</evidence>
<dbReference type="GO" id="GO:0015288">
    <property type="term" value="F:porin activity"/>
    <property type="evidence" value="ECO:0007669"/>
    <property type="project" value="InterPro"/>
</dbReference>
<dbReference type="PRINTS" id="PR00182">
    <property type="entry name" value="ECOLNEIPORIN"/>
</dbReference>
<dbReference type="GeneID" id="84614104"/>
<comment type="subcellular location">
    <subcellularLocation>
        <location evidence="1">Cell outer membrane</location>
        <topology evidence="1">Multi-pass membrane protein</topology>
    </subcellularLocation>
</comment>